<dbReference type="Gene3D" id="3.30.160.20">
    <property type="match status" value="1"/>
</dbReference>
<dbReference type="InterPro" id="IPR045853">
    <property type="entry name" value="Pep_chain_release_fac_I_sf"/>
</dbReference>
<evidence type="ECO:0000256" key="1">
    <source>
        <dbReference type="ARBA" id="ARBA00010835"/>
    </source>
</evidence>
<dbReference type="Gene3D" id="6.10.140.1950">
    <property type="match status" value="1"/>
</dbReference>
<dbReference type="Pfam" id="PF00472">
    <property type="entry name" value="RF-1"/>
    <property type="match status" value="1"/>
</dbReference>
<comment type="similarity">
    <text evidence="1">Belongs to the prokaryotic/mitochondrial release factor family.</text>
</comment>
<dbReference type="GO" id="GO:0003747">
    <property type="term" value="F:translation release factor activity"/>
    <property type="evidence" value="ECO:0007669"/>
    <property type="project" value="InterPro"/>
</dbReference>
<protein>
    <submittedName>
        <fullName evidence="6">Peptide chain release factor 1-like, mitochondrial</fullName>
    </submittedName>
</protein>
<dbReference type="InterPro" id="IPR005139">
    <property type="entry name" value="PCRF"/>
</dbReference>
<dbReference type="AlphaFoldDB" id="A0A6P7SET5"/>
<dbReference type="InterPro" id="IPR000352">
    <property type="entry name" value="Pep_chain_release_fac_I"/>
</dbReference>
<keyword evidence="5" id="KW-1185">Reference proteome</keyword>
<reference evidence="6" key="1">
    <citation type="submission" date="2025-08" db="UniProtKB">
        <authorList>
            <consortium name="RefSeq"/>
        </authorList>
    </citation>
    <scope>IDENTIFICATION</scope>
</reference>
<dbReference type="KEGG" id="osn:115211887"/>
<dbReference type="RefSeq" id="XP_029636491.1">
    <property type="nucleotide sequence ID" value="XM_029780631.1"/>
</dbReference>
<dbReference type="Pfam" id="PF03462">
    <property type="entry name" value="PCRF"/>
    <property type="match status" value="1"/>
</dbReference>
<dbReference type="PANTHER" id="PTHR43804">
    <property type="entry name" value="LD18447P"/>
    <property type="match status" value="1"/>
</dbReference>
<dbReference type="FunFam" id="3.30.160.20:FF:000004">
    <property type="entry name" value="Peptide chain release factor 1"/>
    <property type="match status" value="1"/>
</dbReference>
<evidence type="ECO:0000256" key="3">
    <source>
        <dbReference type="ARBA" id="ARBA00022917"/>
    </source>
</evidence>
<dbReference type="SUPFAM" id="SSF75620">
    <property type="entry name" value="Release factor"/>
    <property type="match status" value="1"/>
</dbReference>
<gene>
    <name evidence="6" type="primary">LOC115211887</name>
</gene>
<dbReference type="InterPro" id="IPR050057">
    <property type="entry name" value="Prokaryotic/Mito_RF"/>
</dbReference>
<keyword evidence="2" id="KW-0488">Methylation</keyword>
<dbReference type="SMART" id="SM00937">
    <property type="entry name" value="PCRF"/>
    <property type="match status" value="1"/>
</dbReference>
<keyword evidence="3" id="KW-0648">Protein biosynthesis</keyword>
<organism evidence="5 6">
    <name type="scientific">Octopus sinensis</name>
    <name type="common">East Asian common octopus</name>
    <dbReference type="NCBI Taxonomy" id="2607531"/>
    <lineage>
        <taxon>Eukaryota</taxon>
        <taxon>Metazoa</taxon>
        <taxon>Spiralia</taxon>
        <taxon>Lophotrochozoa</taxon>
        <taxon>Mollusca</taxon>
        <taxon>Cephalopoda</taxon>
        <taxon>Coleoidea</taxon>
        <taxon>Octopodiformes</taxon>
        <taxon>Octopoda</taxon>
        <taxon>Incirrata</taxon>
        <taxon>Octopodidae</taxon>
        <taxon>Octopus</taxon>
    </lineage>
</organism>
<evidence type="ECO:0000313" key="5">
    <source>
        <dbReference type="Proteomes" id="UP000515154"/>
    </source>
</evidence>
<dbReference type="GO" id="GO:0005737">
    <property type="term" value="C:cytoplasm"/>
    <property type="evidence" value="ECO:0007669"/>
    <property type="project" value="UniProtKB-ARBA"/>
</dbReference>
<feature type="domain" description="Prokaryotic-type class I peptide chain release factors" evidence="4">
    <location>
        <begin position="316"/>
        <end position="332"/>
    </location>
</feature>
<evidence type="ECO:0000259" key="4">
    <source>
        <dbReference type="PROSITE" id="PS00745"/>
    </source>
</evidence>
<dbReference type="Proteomes" id="UP000515154">
    <property type="component" value="Linkage group LG5"/>
</dbReference>
<evidence type="ECO:0000313" key="6">
    <source>
        <dbReference type="RefSeq" id="XP_029636491.1"/>
    </source>
</evidence>
<proteinExistence type="inferred from homology"/>
<sequence length="457" mass="52691">MIHQNVWKLCRPIYTLHHIRCLNTHTLGRYWHHYFRLELNPRKQTLFNFKYLSSSLSPSSSSSPLSLLSSWTFVRHLAFQQGNNKIDRKVYIAYIKSLLQEFNDLQMQYLTPKDETGLSHYENERYKQLMPVALKIQDMFTKEKEREELIELLLDPSAEDKDLETIVKSETAHYNETIQQLDDEIKSLLSVSSGRSASDVVVEVYPGVGGQESQLFAKEIIELYFNYAHYKGWAFSLVNEDRSDIGGIRKGTAMISGDDAYNYMKFEGGVHRVQRIPKTEKGGRVHTSTVTVAVLPQPKDIDIALNPKDLQITTCRASGSGGQHVNTTDSAVRIVHIPTGMAAESQQERSQMKNKEIAMKLLQTRLYQKQLQQQEQEIQSSRKTQIGTAGRSEKIRTYNFNQDRITDHRLSYNIHNLSQFFTDGQILDNLLEDLLCQEKEGYLHQKLEEFSLSMQKT</sequence>
<dbReference type="PANTHER" id="PTHR43804:SF7">
    <property type="entry name" value="LD18447P"/>
    <property type="match status" value="1"/>
</dbReference>
<accession>A0A6P7SET5</accession>
<dbReference type="PROSITE" id="PS00745">
    <property type="entry name" value="RF_PROK_I"/>
    <property type="match status" value="1"/>
</dbReference>
<name>A0A6P7SET5_9MOLL</name>
<evidence type="ECO:0000256" key="2">
    <source>
        <dbReference type="ARBA" id="ARBA00022481"/>
    </source>
</evidence>
<dbReference type="Gene3D" id="3.30.70.1660">
    <property type="match status" value="2"/>
</dbReference>